<name>K2BCD5_9BACT</name>
<dbReference type="AlphaFoldDB" id="K2BCD5"/>
<protein>
    <submittedName>
        <fullName evidence="1">Uncharacterized protein</fullName>
    </submittedName>
</protein>
<reference evidence="1" key="1">
    <citation type="journal article" date="2012" name="Science">
        <title>Fermentation, hydrogen, and sulfur metabolism in multiple uncultivated bacterial phyla.</title>
        <authorList>
            <person name="Wrighton K.C."/>
            <person name="Thomas B.C."/>
            <person name="Sharon I."/>
            <person name="Miller C.S."/>
            <person name="Castelle C.J."/>
            <person name="VerBerkmoes N.C."/>
            <person name="Wilkins M.J."/>
            <person name="Hettich R.L."/>
            <person name="Lipton M.S."/>
            <person name="Williams K.H."/>
            <person name="Long P.E."/>
            <person name="Banfield J.F."/>
        </authorList>
    </citation>
    <scope>NUCLEOTIDE SEQUENCE [LARGE SCALE GENOMIC DNA]</scope>
</reference>
<gene>
    <name evidence="1" type="ORF">ACD_49C00041G0005</name>
</gene>
<proteinExistence type="predicted"/>
<organism evidence="1">
    <name type="scientific">uncultured bacterium</name>
    <name type="common">gcode 4</name>
    <dbReference type="NCBI Taxonomy" id="1234023"/>
    <lineage>
        <taxon>Bacteria</taxon>
        <taxon>environmental samples</taxon>
    </lineage>
</organism>
<sequence length="134" mass="15909">MVEENRNRFLDEWEEDSFLSPDELISLFDLTQKETNILVWLIMEWMSENTIESPEITYKSLILAKKYDEAIAFCHCMIEKMSEQISMVEENGSNDKKLEKLALSLAEIKKSWENRWEVAKTFSERKIKIIPLKN</sequence>
<dbReference type="EMBL" id="AMFJ01021627">
    <property type="protein sequence ID" value="EKD66453.1"/>
    <property type="molecule type" value="Genomic_DNA"/>
</dbReference>
<evidence type="ECO:0000313" key="1">
    <source>
        <dbReference type="EMBL" id="EKD66453.1"/>
    </source>
</evidence>
<comment type="caution">
    <text evidence="1">The sequence shown here is derived from an EMBL/GenBank/DDBJ whole genome shotgun (WGS) entry which is preliminary data.</text>
</comment>
<accession>K2BCD5</accession>